<dbReference type="InterPro" id="IPR009060">
    <property type="entry name" value="UBA-like_sf"/>
</dbReference>
<dbReference type="InterPro" id="IPR005101">
    <property type="entry name" value="Cryptochr/Photolyase_FAD-bd"/>
</dbReference>
<dbReference type="SUPFAM" id="SSF46934">
    <property type="entry name" value="UBA-like"/>
    <property type="match status" value="1"/>
</dbReference>
<evidence type="ECO:0000313" key="10">
    <source>
        <dbReference type="Proteomes" id="UP001642464"/>
    </source>
</evidence>
<dbReference type="PANTHER" id="PTHR11455">
    <property type="entry name" value="CRYPTOCHROME"/>
    <property type="match status" value="1"/>
</dbReference>
<dbReference type="Pfam" id="PF00875">
    <property type="entry name" value="DNA_photolyase"/>
    <property type="match status" value="1"/>
</dbReference>
<comment type="cofactor">
    <cofactor evidence="5">
        <name>(6R)-5,10-methylene-5,6,7,8-tetrahydrofolate</name>
        <dbReference type="ChEBI" id="CHEBI:15636"/>
    </cofactor>
    <text evidence="5">Binds 1 5,10-methenyltetrahydrofolate (MTHF) per subunit.</text>
</comment>
<comment type="cofactor">
    <cofactor evidence="5">
        <name>FAD</name>
        <dbReference type="ChEBI" id="CHEBI:57692"/>
    </cofactor>
    <text evidence="5">Binds 1 FAD per subunit.</text>
</comment>
<proteinExistence type="inferred from homology"/>
<reference evidence="9 10" key="1">
    <citation type="submission" date="2024-02" db="EMBL/GenBank/DDBJ databases">
        <authorList>
            <person name="Chen Y."/>
            <person name="Shah S."/>
            <person name="Dougan E. K."/>
            <person name="Thang M."/>
            <person name="Chan C."/>
        </authorList>
    </citation>
    <scope>NUCLEOTIDE SEQUENCE [LARGE SCALE GENOMIC DNA]</scope>
</reference>
<protein>
    <recommendedName>
        <fullName evidence="5">Cryptochrome DASH</fullName>
    </recommendedName>
</protein>
<organism evidence="9 10">
    <name type="scientific">Durusdinium trenchii</name>
    <dbReference type="NCBI Taxonomy" id="1381693"/>
    <lineage>
        <taxon>Eukaryota</taxon>
        <taxon>Sar</taxon>
        <taxon>Alveolata</taxon>
        <taxon>Dinophyceae</taxon>
        <taxon>Suessiales</taxon>
        <taxon>Symbiodiniaceae</taxon>
        <taxon>Durusdinium</taxon>
    </lineage>
</organism>
<evidence type="ECO:0000256" key="2">
    <source>
        <dbReference type="ARBA" id="ARBA00022630"/>
    </source>
</evidence>
<feature type="region of interest" description="Disordered" evidence="6">
    <location>
        <begin position="604"/>
        <end position="707"/>
    </location>
</feature>
<dbReference type="Gene3D" id="3.40.50.620">
    <property type="entry name" value="HUPs"/>
    <property type="match status" value="1"/>
</dbReference>
<feature type="compositionally biased region" description="Basic and acidic residues" evidence="6">
    <location>
        <begin position="609"/>
        <end position="620"/>
    </location>
</feature>
<comment type="caution">
    <text evidence="9">The sequence shown here is derived from an EMBL/GenBank/DDBJ whole genome shotgun (WGS) entry which is preliminary data.</text>
</comment>
<dbReference type="Gene3D" id="1.10.579.10">
    <property type="entry name" value="DNA Cyclobutane Dipyrimidine Photolyase, subunit A, domain 3"/>
    <property type="match status" value="1"/>
</dbReference>
<feature type="domain" description="Photolyase/cryptochrome alpha/beta" evidence="8">
    <location>
        <begin position="7"/>
        <end position="145"/>
    </location>
</feature>
<name>A0ABP0LRL6_9DINO</name>
<dbReference type="SUPFAM" id="SSF48173">
    <property type="entry name" value="Cryptochrome/photolyase FAD-binding domain"/>
    <property type="match status" value="1"/>
</dbReference>
<dbReference type="InterPro" id="IPR014729">
    <property type="entry name" value="Rossmann-like_a/b/a_fold"/>
</dbReference>
<comment type="function">
    <text evidence="5">May have a photoreceptor function.</text>
</comment>
<dbReference type="Gene3D" id="1.25.40.80">
    <property type="match status" value="1"/>
</dbReference>
<dbReference type="InterPro" id="IPR006050">
    <property type="entry name" value="DNA_photolyase_N"/>
</dbReference>
<dbReference type="Pfam" id="PF03441">
    <property type="entry name" value="FAD_binding_7"/>
    <property type="match status" value="1"/>
</dbReference>
<evidence type="ECO:0000259" key="8">
    <source>
        <dbReference type="PROSITE" id="PS51645"/>
    </source>
</evidence>
<evidence type="ECO:0000256" key="1">
    <source>
        <dbReference type="ARBA" id="ARBA00005862"/>
    </source>
</evidence>
<dbReference type="InterPro" id="IPR015940">
    <property type="entry name" value="UBA"/>
</dbReference>
<keyword evidence="2 5" id="KW-0285">Flavoprotein</keyword>
<evidence type="ECO:0000256" key="5">
    <source>
        <dbReference type="RuleBase" id="RU367151"/>
    </source>
</evidence>
<dbReference type="PROSITE" id="PS50030">
    <property type="entry name" value="UBA"/>
    <property type="match status" value="1"/>
</dbReference>
<evidence type="ECO:0000313" key="9">
    <source>
        <dbReference type="EMBL" id="CAK9040820.1"/>
    </source>
</evidence>
<dbReference type="InterPro" id="IPR002081">
    <property type="entry name" value="Cryptochrome/DNA_photolyase_1"/>
</dbReference>
<dbReference type="EMBL" id="CAXAMM010017291">
    <property type="protein sequence ID" value="CAK9040820.1"/>
    <property type="molecule type" value="Genomic_DNA"/>
</dbReference>
<dbReference type="PROSITE" id="PS51645">
    <property type="entry name" value="PHR_CRY_ALPHA_BETA"/>
    <property type="match status" value="1"/>
</dbReference>
<evidence type="ECO:0000256" key="3">
    <source>
        <dbReference type="ARBA" id="ARBA00022827"/>
    </source>
</evidence>
<comment type="similarity">
    <text evidence="1 5">Belongs to the DNA photolyase class-1 family.</text>
</comment>
<evidence type="ECO:0000256" key="4">
    <source>
        <dbReference type="ARBA" id="ARBA00022991"/>
    </source>
</evidence>
<dbReference type="InterPro" id="IPR036134">
    <property type="entry name" value="Crypto/Photolyase_FAD-like_sf"/>
</dbReference>
<keyword evidence="3 5" id="KW-0274">FAD</keyword>
<sequence>MPVKQRVNVVWFKCTDLRTHDHAALKAAHASKLPVLHLYVFDPFWHAGKTRLCGFPKTGALRNRFQLEAIQDLSQRLASHGHVLNIRSKISTKECFEELCEDYFINSVFAFHEICSEELRVERQVREVLRKHGQGSLSLFWGFELYHLDDLTFDPKRPKGAFNSYTAFRKRVEEGSYVRASQLENPQFRSSEHAVQWERGDRSVPSLQELMSATYSSELDPGDLKDPRAELKWRGGETAALQRVQEYLWEEDSLGLDYVGATMTMDPAKSCMRDKAMSKLSPWLAHGCLSPRLLYEEVKRYERERRKNKSTYWITHELLWRDFVRFGSIYAGMSIFRIGGPQNLRPNWSWSSDRQRLNTWIQGETGFPFIDCFMRELKTTGYCNHMGRETAGWFLIADLGLDWRMAAEWFESVLIDYEPTANWYNWSYRCLPAAQKSPGERLGSLEILKWGAQHDPDATYIKRWLPELSSLPATVAREPWRLGLLEDGDGGEAETLRAMPTGQFSVSKQPLEALLAMGFDQKDAAIALYRTWEDPDAAAALLLSQKEGSEAKVDSEDEDLARAVALSLGSPIQMEGEKDDKKGQFRYGLDYPKPMIQPVSLMNTEEAEAEARQHQLRRDGQIAASKRQKRDSSGEFQKSQWEHARRDWPAETPTGAKPGKWREQGTNKAEGYGGRSETGRSWRNSKNHQAEGTEGTARRWGSRAMGG</sequence>
<keyword evidence="10" id="KW-1185">Reference proteome</keyword>
<dbReference type="NCBIfam" id="TIGR02765">
    <property type="entry name" value="crypto_DASH"/>
    <property type="match status" value="1"/>
</dbReference>
<evidence type="ECO:0000256" key="6">
    <source>
        <dbReference type="SAM" id="MobiDB-lite"/>
    </source>
</evidence>
<gene>
    <name evidence="9" type="ORF">SCF082_LOCUS23672</name>
</gene>
<feature type="domain" description="UBA" evidence="7">
    <location>
        <begin position="505"/>
        <end position="545"/>
    </location>
</feature>
<accession>A0ABP0LRL6</accession>
<evidence type="ECO:0000259" key="7">
    <source>
        <dbReference type="PROSITE" id="PS50030"/>
    </source>
</evidence>
<feature type="compositionally biased region" description="Basic and acidic residues" evidence="6">
    <location>
        <begin position="640"/>
        <end position="649"/>
    </location>
</feature>
<dbReference type="Gene3D" id="1.10.8.10">
    <property type="entry name" value="DNA helicase RuvA subunit, C-terminal domain"/>
    <property type="match status" value="1"/>
</dbReference>
<keyword evidence="4 5" id="KW-0157">Chromophore</keyword>
<dbReference type="PANTHER" id="PTHR11455:SF22">
    <property type="entry name" value="CRYPTOCHROME DASH"/>
    <property type="match status" value="1"/>
</dbReference>
<dbReference type="InterPro" id="IPR014133">
    <property type="entry name" value="Cry_DASH"/>
</dbReference>
<dbReference type="Proteomes" id="UP001642464">
    <property type="component" value="Unassembled WGS sequence"/>
</dbReference>
<dbReference type="SUPFAM" id="SSF52425">
    <property type="entry name" value="Cryptochrome/photolyase, N-terminal domain"/>
    <property type="match status" value="1"/>
</dbReference>
<dbReference type="InterPro" id="IPR036155">
    <property type="entry name" value="Crypto/Photolyase_N_sf"/>
</dbReference>